<feature type="region of interest" description="Disordered" evidence="1">
    <location>
        <begin position="23"/>
        <end position="183"/>
    </location>
</feature>
<proteinExistence type="predicted"/>
<sequence length="271" mass="28103">MDLLTQVLLALVVVLSIALYTRTAASSSPHRNDSIASLQGASVSKNKKRRKKQQSAPSAEGPGVENKPVADQVSATTTAATASTPETPKRGWGPAAHASRMAEEEDRRKAKQRQKQMKQSEKQTATAAGGLSDGAASYSNVAAEQPSSDAVTVDPVKDEGHRPDAGVTPASKNLGQTATESNEAVVDEAAAISASAQKVETTPTQTREVKAFADLDPPSSSQLLSPNTRAWESVSGKRVAARPTSSSASSAGADTSGVQDNATRWGLIGPM</sequence>
<feature type="signal peptide" evidence="2">
    <location>
        <begin position="1"/>
        <end position="25"/>
    </location>
</feature>
<evidence type="ECO:0000256" key="1">
    <source>
        <dbReference type="SAM" id="MobiDB-lite"/>
    </source>
</evidence>
<reference evidence="3 4" key="1">
    <citation type="submission" date="2014-09" db="EMBL/GenBank/DDBJ databases">
        <authorList>
            <person name="Magalhaes I.L.F."/>
            <person name="Oliveira U."/>
            <person name="Santos F.R."/>
            <person name="Vidigal T.H.D.A."/>
            <person name="Brescovit A.D."/>
            <person name="Santos A.J."/>
        </authorList>
    </citation>
    <scope>NUCLEOTIDE SEQUENCE [LARGE SCALE GENOMIC DNA]</scope>
</reference>
<evidence type="ECO:0000313" key="4">
    <source>
        <dbReference type="Proteomes" id="UP000054845"/>
    </source>
</evidence>
<feature type="compositionally biased region" description="Polar residues" evidence="1">
    <location>
        <begin position="137"/>
        <end position="150"/>
    </location>
</feature>
<dbReference type="EMBL" id="CCYA01000065">
    <property type="protein sequence ID" value="CEH11922.1"/>
    <property type="molecule type" value="Genomic_DNA"/>
</dbReference>
<dbReference type="AlphaFoldDB" id="A0A0N7L8U0"/>
<feature type="chain" id="PRO_5006015168" evidence="2">
    <location>
        <begin position="26"/>
        <end position="271"/>
    </location>
</feature>
<feature type="compositionally biased region" description="Basic and acidic residues" evidence="1">
    <location>
        <begin position="155"/>
        <end position="164"/>
    </location>
</feature>
<keyword evidence="2" id="KW-0732">Signal</keyword>
<feature type="compositionally biased region" description="Polar residues" evidence="1">
    <location>
        <begin position="170"/>
        <end position="182"/>
    </location>
</feature>
<feature type="compositionally biased region" description="Low complexity" evidence="1">
    <location>
        <begin position="74"/>
        <end position="84"/>
    </location>
</feature>
<evidence type="ECO:0000313" key="3">
    <source>
        <dbReference type="EMBL" id="CEH11922.1"/>
    </source>
</evidence>
<feature type="compositionally biased region" description="Polar residues" evidence="1">
    <location>
        <begin position="23"/>
        <end position="43"/>
    </location>
</feature>
<keyword evidence="4" id="KW-1185">Reference proteome</keyword>
<feature type="region of interest" description="Disordered" evidence="1">
    <location>
        <begin position="212"/>
        <end position="271"/>
    </location>
</feature>
<name>A0A0N7L8U0_9BASI</name>
<accession>A0A0N7L8U0</accession>
<feature type="compositionally biased region" description="Low complexity" evidence="1">
    <location>
        <begin position="214"/>
        <end position="226"/>
    </location>
</feature>
<dbReference type="Proteomes" id="UP000054845">
    <property type="component" value="Unassembled WGS sequence"/>
</dbReference>
<protein>
    <submittedName>
        <fullName evidence="3">Uncharacterized protein</fullName>
    </submittedName>
</protein>
<dbReference type="OrthoDB" id="10557060at2759"/>
<evidence type="ECO:0000256" key="2">
    <source>
        <dbReference type="SAM" id="SignalP"/>
    </source>
</evidence>
<organism evidence="3 4">
    <name type="scientific">Ceraceosorus bombacis</name>
    <dbReference type="NCBI Taxonomy" id="401625"/>
    <lineage>
        <taxon>Eukaryota</taxon>
        <taxon>Fungi</taxon>
        <taxon>Dikarya</taxon>
        <taxon>Basidiomycota</taxon>
        <taxon>Ustilaginomycotina</taxon>
        <taxon>Exobasidiomycetes</taxon>
        <taxon>Ceraceosorales</taxon>
        <taxon>Ceraceosoraceae</taxon>
        <taxon>Ceraceosorus</taxon>
    </lineage>
</organism>
<feature type="compositionally biased region" description="Low complexity" evidence="1">
    <location>
        <begin position="241"/>
        <end position="258"/>
    </location>
</feature>